<keyword evidence="5" id="KW-1185">Reference proteome</keyword>
<accession>A0AAX2ZXP4</accession>
<dbReference type="RefSeq" id="WP_077739617.1">
    <property type="nucleotide sequence ID" value="NZ_AP022579.1"/>
</dbReference>
<reference evidence="3" key="2">
    <citation type="submission" date="2020-02" db="EMBL/GenBank/DDBJ databases">
        <authorList>
            <person name="Matsumoto Y."/>
            <person name="Kinjo T."/>
            <person name="Motooka D."/>
            <person name="Nabeya D."/>
            <person name="Jung N."/>
            <person name="Uechi K."/>
            <person name="Horii T."/>
            <person name="Iida T."/>
            <person name="Fujita J."/>
            <person name="Nakamura S."/>
        </authorList>
    </citation>
    <scope>NUCLEOTIDE SEQUENCE</scope>
    <source>
        <strain evidence="3">JCM 15653</strain>
    </source>
</reference>
<evidence type="ECO:0000313" key="6">
    <source>
        <dbReference type="Proteomes" id="UP001162885"/>
    </source>
</evidence>
<feature type="region of interest" description="Disordered" evidence="1">
    <location>
        <begin position="183"/>
        <end position="207"/>
    </location>
</feature>
<name>A0AAX2ZXP4_9MYCO</name>
<reference evidence="4 6" key="3">
    <citation type="journal article" date="2022" name="BMC Genomics">
        <title>Comparative genome analysis of mycobacteria focusing on tRNA and non-coding RNA.</title>
        <authorList>
            <person name="Behra P.R.K."/>
            <person name="Pettersson B.M.F."/>
            <person name="Ramesh M."/>
            <person name="Das S."/>
            <person name="Dasgupta S."/>
            <person name="Kirsebom L.A."/>
        </authorList>
    </citation>
    <scope>NUCLEOTIDE SEQUENCE [LARGE SCALE GENOMIC DNA]</scope>
    <source>
        <strain evidence="4 6">DSM 44677</strain>
    </source>
</reference>
<dbReference type="Proteomes" id="UP000466683">
    <property type="component" value="Chromosome"/>
</dbReference>
<evidence type="ECO:0000256" key="1">
    <source>
        <dbReference type="SAM" id="MobiDB-lite"/>
    </source>
</evidence>
<dbReference type="AlphaFoldDB" id="A0AAX2ZXP4"/>
<reference evidence="3 5" key="1">
    <citation type="journal article" date="2019" name="Emerg. Microbes Infect.">
        <title>Comprehensive subspecies identification of 175 nontuberculous mycobacteria species based on 7547 genomic profiles.</title>
        <authorList>
            <person name="Matsumoto Y."/>
            <person name="Kinjo T."/>
            <person name="Motooka D."/>
            <person name="Nabeya D."/>
            <person name="Jung N."/>
            <person name="Uechi K."/>
            <person name="Horii T."/>
            <person name="Iida T."/>
            <person name="Fujita J."/>
            <person name="Nakamura S."/>
        </authorList>
    </citation>
    <scope>NUCLEOTIDE SEQUENCE [LARGE SCALE GENOMIC DNA]</scope>
    <source>
        <strain evidence="3 5">JCM 15653</strain>
    </source>
</reference>
<protein>
    <submittedName>
        <fullName evidence="4">DUF222 domain-containing protein</fullName>
    </submittedName>
</protein>
<dbReference type="EMBL" id="AP022579">
    <property type="protein sequence ID" value="BBX89450.1"/>
    <property type="molecule type" value="Genomic_DNA"/>
</dbReference>
<evidence type="ECO:0000313" key="5">
    <source>
        <dbReference type="Proteomes" id="UP000466683"/>
    </source>
</evidence>
<feature type="region of interest" description="Disordered" evidence="1">
    <location>
        <begin position="450"/>
        <end position="604"/>
    </location>
</feature>
<dbReference type="InterPro" id="IPR003870">
    <property type="entry name" value="DUF222"/>
</dbReference>
<sequence>MYVRIMQAGAVHAVAGLRAAFDAFAACDFGSLTRAELLAVLDEFEALSCQLPSPLHRLLAQLQADTTPRELGAKSWNEVLRIRWRLSRAEAGRRLAEAAELGPRRALTGEPLPPVLPAVAAAQTAGMINPDHVKVLRDAINGLPAFVDHTTREQFEADLVRVAVGVGPKELKDTAELRLFLLDQDGPEPDDTERARRRGLSAGKQGRDAMTALTGNLTPEAAAVWEVLFAKFAAPGMCNPDDDEPCTCGTPTQAQIDNDHRSLAQRQHDALLVVGRIALMTDLGQLNGLPVSVIVRTTLQDLESRAGIGVTGGGTKIPIRDVIRMGAHASHYLAVFDQATGAALNYFRSRRVASPAQRIMLIARDGGCTKPGCTVGAYGCQAHHGDADWAAGGHTNVDTLGLACGPDNRQVDDDGGYTTTINAHGQVEWHPPPGLDHGQHRVNYYHRPELLLTPPEPAPPEQNPEPEPKPEATPEWEAEPEAESGWEPEPERDPDSELAPDPRWGGMPDPEWNRAQELQWASECDFDPGPEWELQPEPEWNLDWDDDFDQPTPTPPHIEHLWDTDQFDPDPLDSGLPPGWTLLDGSDQWHPNDTAPIGKAVRGP</sequence>
<dbReference type="Pfam" id="PF02720">
    <property type="entry name" value="DUF222"/>
    <property type="match status" value="1"/>
</dbReference>
<dbReference type="Proteomes" id="UP001162885">
    <property type="component" value="Chromosome"/>
</dbReference>
<feature type="domain" description="DUF222" evidence="2">
    <location>
        <begin position="39"/>
        <end position="365"/>
    </location>
</feature>
<evidence type="ECO:0000313" key="4">
    <source>
        <dbReference type="EMBL" id="UNB99778.1"/>
    </source>
</evidence>
<gene>
    <name evidence="4" type="ORF">H5U98_30795</name>
    <name evidence="3" type="ORF">MBOE_10990</name>
</gene>
<dbReference type="CDD" id="cd00085">
    <property type="entry name" value="HNHc"/>
    <property type="match status" value="1"/>
</dbReference>
<organism evidence="4 6">
    <name type="scientific">Mycolicibacterium boenickei</name>
    <dbReference type="NCBI Taxonomy" id="146017"/>
    <lineage>
        <taxon>Bacteria</taxon>
        <taxon>Bacillati</taxon>
        <taxon>Actinomycetota</taxon>
        <taxon>Actinomycetes</taxon>
        <taxon>Mycobacteriales</taxon>
        <taxon>Mycobacteriaceae</taxon>
        <taxon>Mycolicibacterium</taxon>
    </lineage>
</organism>
<feature type="compositionally biased region" description="Acidic residues" evidence="1">
    <location>
        <begin position="474"/>
        <end position="488"/>
    </location>
</feature>
<feature type="compositionally biased region" description="Acidic residues" evidence="1">
    <location>
        <begin position="524"/>
        <end position="549"/>
    </location>
</feature>
<evidence type="ECO:0000259" key="2">
    <source>
        <dbReference type="Pfam" id="PF02720"/>
    </source>
</evidence>
<dbReference type="InterPro" id="IPR003615">
    <property type="entry name" value="HNH_nuc"/>
</dbReference>
<proteinExistence type="predicted"/>
<dbReference type="EMBL" id="CP060016">
    <property type="protein sequence ID" value="UNB99778.1"/>
    <property type="molecule type" value="Genomic_DNA"/>
</dbReference>
<feature type="compositionally biased region" description="Pro residues" evidence="1">
    <location>
        <begin position="454"/>
        <end position="465"/>
    </location>
</feature>
<evidence type="ECO:0000313" key="3">
    <source>
        <dbReference type="EMBL" id="BBX89450.1"/>
    </source>
</evidence>